<protein>
    <submittedName>
        <fullName evidence="1">Uncharacterized protein</fullName>
    </submittedName>
</protein>
<organism evidence="1">
    <name type="scientific">Anguilla anguilla</name>
    <name type="common">European freshwater eel</name>
    <name type="synonym">Muraena anguilla</name>
    <dbReference type="NCBI Taxonomy" id="7936"/>
    <lineage>
        <taxon>Eukaryota</taxon>
        <taxon>Metazoa</taxon>
        <taxon>Chordata</taxon>
        <taxon>Craniata</taxon>
        <taxon>Vertebrata</taxon>
        <taxon>Euteleostomi</taxon>
        <taxon>Actinopterygii</taxon>
        <taxon>Neopterygii</taxon>
        <taxon>Teleostei</taxon>
        <taxon>Anguilliformes</taxon>
        <taxon>Anguillidae</taxon>
        <taxon>Anguilla</taxon>
    </lineage>
</organism>
<sequence>MPANVLSLTGFPGVTPGYTLTSAAEVPLLGIVL</sequence>
<reference evidence="1" key="2">
    <citation type="journal article" date="2015" name="Fish Shellfish Immunol.">
        <title>Early steps in the European eel (Anguilla anguilla)-Vibrio vulnificus interaction in the gills: Role of the RtxA13 toxin.</title>
        <authorList>
            <person name="Callol A."/>
            <person name="Pajuelo D."/>
            <person name="Ebbesson L."/>
            <person name="Teles M."/>
            <person name="MacKenzie S."/>
            <person name="Amaro C."/>
        </authorList>
    </citation>
    <scope>NUCLEOTIDE SEQUENCE</scope>
</reference>
<name>A0A0E9VNH7_ANGAN</name>
<dbReference type="AlphaFoldDB" id="A0A0E9VNH7"/>
<evidence type="ECO:0000313" key="1">
    <source>
        <dbReference type="EMBL" id="JAH79576.1"/>
    </source>
</evidence>
<accession>A0A0E9VNH7</accession>
<reference evidence="1" key="1">
    <citation type="submission" date="2014-11" db="EMBL/GenBank/DDBJ databases">
        <authorList>
            <person name="Amaro Gonzalez C."/>
        </authorList>
    </citation>
    <scope>NUCLEOTIDE SEQUENCE</scope>
</reference>
<proteinExistence type="predicted"/>
<dbReference type="EMBL" id="GBXM01029001">
    <property type="protein sequence ID" value="JAH79576.1"/>
    <property type="molecule type" value="Transcribed_RNA"/>
</dbReference>